<dbReference type="GO" id="GO:0005886">
    <property type="term" value="C:plasma membrane"/>
    <property type="evidence" value="ECO:0007669"/>
    <property type="project" value="TreeGrafter"/>
</dbReference>
<protein>
    <submittedName>
        <fullName evidence="6">Envelope glycoprotein</fullName>
    </submittedName>
</protein>
<dbReference type="Proteomes" id="UP001383192">
    <property type="component" value="Unassembled WGS sequence"/>
</dbReference>
<keyword evidence="6" id="KW-0261">Viral envelope protein</keyword>
<keyword evidence="6" id="KW-0946">Virion</keyword>
<evidence type="ECO:0000313" key="7">
    <source>
        <dbReference type="Proteomes" id="UP001383192"/>
    </source>
</evidence>
<comment type="subcellular location">
    <subcellularLocation>
        <location evidence="1">Membrane</location>
        <topology evidence="1">Multi-pass membrane protein</topology>
    </subcellularLocation>
</comment>
<feature type="transmembrane region" description="Helical" evidence="5">
    <location>
        <begin position="22"/>
        <end position="42"/>
    </location>
</feature>
<comment type="caution">
    <text evidence="6">The sequence shown here is derived from an EMBL/GenBank/DDBJ whole genome shotgun (WGS) entry which is preliminary data.</text>
</comment>
<name>A0AAW0CR79_9AGAR</name>
<dbReference type="AlphaFoldDB" id="A0AAW0CR79"/>
<keyword evidence="7" id="KW-1185">Reference proteome</keyword>
<evidence type="ECO:0000256" key="1">
    <source>
        <dbReference type="ARBA" id="ARBA00004141"/>
    </source>
</evidence>
<dbReference type="PANTHER" id="PTHR31465">
    <property type="entry name" value="PROTEIN RTA1-RELATED"/>
    <property type="match status" value="1"/>
</dbReference>
<dbReference type="GO" id="GO:0000324">
    <property type="term" value="C:fungal-type vacuole"/>
    <property type="evidence" value="ECO:0007669"/>
    <property type="project" value="TreeGrafter"/>
</dbReference>
<evidence type="ECO:0000256" key="4">
    <source>
        <dbReference type="ARBA" id="ARBA00023136"/>
    </source>
</evidence>
<proteinExistence type="predicted"/>
<reference evidence="6 7" key="1">
    <citation type="submission" date="2024-01" db="EMBL/GenBank/DDBJ databases">
        <title>A draft genome for a cacao thread blight-causing isolate of Paramarasmius palmivorus.</title>
        <authorList>
            <person name="Baruah I.K."/>
            <person name="Bukari Y."/>
            <person name="Amoako-Attah I."/>
            <person name="Meinhardt L.W."/>
            <person name="Bailey B.A."/>
            <person name="Cohen S.P."/>
        </authorList>
    </citation>
    <scope>NUCLEOTIDE SEQUENCE [LARGE SCALE GENOMIC DNA]</scope>
    <source>
        <strain evidence="6 7">GH-12</strain>
    </source>
</reference>
<feature type="transmembrane region" description="Helical" evidence="5">
    <location>
        <begin position="123"/>
        <end position="142"/>
    </location>
</feature>
<evidence type="ECO:0000256" key="3">
    <source>
        <dbReference type="ARBA" id="ARBA00022989"/>
    </source>
</evidence>
<sequence>MSTNSTMIPSIDEASKYGYRPTLYVCILYVALFSVTTTAHLIQIIFSRYWFLIPTVLLGGILEILGWVGRLWSNQNLLLDAPFTIQICCLIIGPTPLLAANFVLFGRLVRLLGTEYSRLPPRLYTWIFTSCDIISLIFQAVGGAMASGSDDGSEDFNTGTDLMIAGIAIQVAMMTIFVILAGEYLFRHLNDKPLRKSTDAIRAKEMPSESSTTLNTRVTLDTRRQLLIFALGFTTLLLFIRGVYRLVELSGGWDSEIMHTEWLFNVFDAALVTVTFYTWNFAHPSLLLDTSSSSSAMSERA</sequence>
<accession>A0AAW0CR79</accession>
<feature type="transmembrane region" description="Helical" evidence="5">
    <location>
        <begin position="226"/>
        <end position="247"/>
    </location>
</feature>
<gene>
    <name evidence="6" type="primary">RTA3_4</name>
    <name evidence="6" type="ORF">VNI00_009171</name>
</gene>
<organism evidence="6 7">
    <name type="scientific">Paramarasmius palmivorus</name>
    <dbReference type="NCBI Taxonomy" id="297713"/>
    <lineage>
        <taxon>Eukaryota</taxon>
        <taxon>Fungi</taxon>
        <taxon>Dikarya</taxon>
        <taxon>Basidiomycota</taxon>
        <taxon>Agaricomycotina</taxon>
        <taxon>Agaricomycetes</taxon>
        <taxon>Agaricomycetidae</taxon>
        <taxon>Agaricales</taxon>
        <taxon>Marasmiineae</taxon>
        <taxon>Marasmiaceae</taxon>
        <taxon>Paramarasmius</taxon>
    </lineage>
</organism>
<evidence type="ECO:0000256" key="5">
    <source>
        <dbReference type="SAM" id="Phobius"/>
    </source>
</evidence>
<feature type="transmembrane region" description="Helical" evidence="5">
    <location>
        <begin position="49"/>
        <end position="69"/>
    </location>
</feature>
<feature type="transmembrane region" description="Helical" evidence="5">
    <location>
        <begin position="81"/>
        <end position="103"/>
    </location>
</feature>
<feature type="transmembrane region" description="Helical" evidence="5">
    <location>
        <begin position="262"/>
        <end position="282"/>
    </location>
</feature>
<dbReference type="EMBL" id="JAYKXP010000033">
    <property type="protein sequence ID" value="KAK7041584.1"/>
    <property type="molecule type" value="Genomic_DNA"/>
</dbReference>
<feature type="transmembrane region" description="Helical" evidence="5">
    <location>
        <begin position="162"/>
        <end position="186"/>
    </location>
</feature>
<dbReference type="Pfam" id="PF04479">
    <property type="entry name" value="RTA1"/>
    <property type="match status" value="1"/>
</dbReference>
<dbReference type="PANTHER" id="PTHR31465:SF9">
    <property type="entry name" value="SPHINGOID LONG-CHAIN BASE TRANSPORTER RSB1"/>
    <property type="match status" value="1"/>
</dbReference>
<keyword evidence="2 5" id="KW-0812">Transmembrane</keyword>
<dbReference type="InterPro" id="IPR007568">
    <property type="entry name" value="RTA1"/>
</dbReference>
<keyword evidence="3 5" id="KW-1133">Transmembrane helix</keyword>
<evidence type="ECO:0000313" key="6">
    <source>
        <dbReference type="EMBL" id="KAK7041584.1"/>
    </source>
</evidence>
<evidence type="ECO:0000256" key="2">
    <source>
        <dbReference type="ARBA" id="ARBA00022692"/>
    </source>
</evidence>
<keyword evidence="4 5" id="KW-0472">Membrane</keyword>